<feature type="repeat" description="RCC1" evidence="6">
    <location>
        <begin position="190"/>
        <end position="243"/>
    </location>
</feature>
<comment type="caution">
    <text evidence="9">The sequence shown here is derived from an EMBL/GenBank/DDBJ whole genome shotgun (WGS) entry which is preliminary data.</text>
</comment>
<feature type="compositionally biased region" description="Low complexity" evidence="7">
    <location>
        <begin position="513"/>
        <end position="523"/>
    </location>
</feature>
<evidence type="ECO:0000256" key="1">
    <source>
        <dbReference type="ARBA" id="ARBA00022723"/>
    </source>
</evidence>
<keyword evidence="10" id="KW-1185">Reference proteome</keyword>
<dbReference type="Gene3D" id="3.30.40.10">
    <property type="entry name" value="Zinc/RING finger domain, C3HC4 (zinc finger)"/>
    <property type="match status" value="1"/>
</dbReference>
<dbReference type="GO" id="GO:0005737">
    <property type="term" value="C:cytoplasm"/>
    <property type="evidence" value="ECO:0007669"/>
    <property type="project" value="TreeGrafter"/>
</dbReference>
<dbReference type="InterPro" id="IPR009091">
    <property type="entry name" value="RCC1/BLIP-II"/>
</dbReference>
<proteinExistence type="predicted"/>
<dbReference type="InterPro" id="IPR013083">
    <property type="entry name" value="Znf_RING/FYVE/PHD"/>
</dbReference>
<dbReference type="GO" id="GO:0008270">
    <property type="term" value="F:zinc ion binding"/>
    <property type="evidence" value="ECO:0007669"/>
    <property type="project" value="UniProtKB-KW"/>
</dbReference>
<dbReference type="PROSITE" id="PS50016">
    <property type="entry name" value="ZF_PHD_2"/>
    <property type="match status" value="1"/>
</dbReference>
<dbReference type="InterPro" id="IPR019786">
    <property type="entry name" value="Zinc_finger_PHD-type_CS"/>
</dbReference>
<feature type="compositionally biased region" description="Polar residues" evidence="7">
    <location>
        <begin position="281"/>
        <end position="291"/>
    </location>
</feature>
<dbReference type="PROSITE" id="PS00626">
    <property type="entry name" value="RCC1_2"/>
    <property type="match status" value="1"/>
</dbReference>
<dbReference type="PROSITE" id="PS50012">
    <property type="entry name" value="RCC1_3"/>
    <property type="match status" value="7"/>
</dbReference>
<evidence type="ECO:0000256" key="6">
    <source>
        <dbReference type="PROSITE-ProRule" id="PRU00235"/>
    </source>
</evidence>
<feature type="repeat" description="RCC1" evidence="6">
    <location>
        <begin position="256"/>
        <end position="326"/>
    </location>
</feature>
<dbReference type="PANTHER" id="PTHR45622">
    <property type="entry name" value="UBIQUITIN-PROTEIN LIGASE E3A-RELATED"/>
    <property type="match status" value="1"/>
</dbReference>
<feature type="region of interest" description="Disordered" evidence="7">
    <location>
        <begin position="502"/>
        <end position="529"/>
    </location>
</feature>
<dbReference type="SUPFAM" id="SSF50985">
    <property type="entry name" value="RCC1/BLIP-II"/>
    <property type="match status" value="2"/>
</dbReference>
<dbReference type="Gene3D" id="2.130.10.30">
    <property type="entry name" value="Regulator of chromosome condensation 1/beta-lactamase-inhibitor protein II"/>
    <property type="match status" value="2"/>
</dbReference>
<feature type="region of interest" description="Disordered" evidence="7">
    <location>
        <begin position="281"/>
        <end position="300"/>
    </location>
</feature>
<evidence type="ECO:0000313" key="10">
    <source>
        <dbReference type="Proteomes" id="UP000481153"/>
    </source>
</evidence>
<feature type="repeat" description="RCC1" evidence="6">
    <location>
        <begin position="393"/>
        <end position="446"/>
    </location>
</feature>
<dbReference type="InterPro" id="IPR011011">
    <property type="entry name" value="Znf_FYVE_PHD"/>
</dbReference>
<organism evidence="9 10">
    <name type="scientific">Aphanomyces euteiches</name>
    <dbReference type="NCBI Taxonomy" id="100861"/>
    <lineage>
        <taxon>Eukaryota</taxon>
        <taxon>Sar</taxon>
        <taxon>Stramenopiles</taxon>
        <taxon>Oomycota</taxon>
        <taxon>Saprolegniomycetes</taxon>
        <taxon>Saprolegniales</taxon>
        <taxon>Verrucalvaceae</taxon>
        <taxon>Aphanomyces</taxon>
    </lineage>
</organism>
<dbReference type="InterPro" id="IPR019787">
    <property type="entry name" value="Znf_PHD-finger"/>
</dbReference>
<keyword evidence="3 5" id="KW-0863">Zinc-finger</keyword>
<dbReference type="AlphaFoldDB" id="A0A6G0WEZ6"/>
<evidence type="ECO:0000256" key="3">
    <source>
        <dbReference type="ARBA" id="ARBA00022771"/>
    </source>
</evidence>
<name>A0A6G0WEZ6_9STRA</name>
<evidence type="ECO:0000256" key="2">
    <source>
        <dbReference type="ARBA" id="ARBA00022737"/>
    </source>
</evidence>
<evidence type="ECO:0000256" key="5">
    <source>
        <dbReference type="PROSITE-ProRule" id="PRU00146"/>
    </source>
</evidence>
<dbReference type="Proteomes" id="UP000481153">
    <property type="component" value="Unassembled WGS sequence"/>
</dbReference>
<protein>
    <recommendedName>
        <fullName evidence="8">PHD-type domain-containing protein</fullName>
    </recommendedName>
</protein>
<dbReference type="SMART" id="SM00249">
    <property type="entry name" value="PHD"/>
    <property type="match status" value="1"/>
</dbReference>
<dbReference type="InterPro" id="IPR051709">
    <property type="entry name" value="Ub-ligase/GTPase-reg"/>
</dbReference>
<keyword evidence="4" id="KW-0862">Zinc</keyword>
<gene>
    <name evidence="9" type="ORF">Ae201684_015721</name>
</gene>
<evidence type="ECO:0000259" key="8">
    <source>
        <dbReference type="PROSITE" id="PS50016"/>
    </source>
</evidence>
<dbReference type="VEuPathDB" id="FungiDB:AeMF1_004031"/>
<dbReference type="Pfam" id="PF00415">
    <property type="entry name" value="RCC1"/>
    <property type="match status" value="5"/>
</dbReference>
<dbReference type="SUPFAM" id="SSF57903">
    <property type="entry name" value="FYVE/PHD zinc finger"/>
    <property type="match status" value="1"/>
</dbReference>
<accession>A0A6G0WEZ6</accession>
<evidence type="ECO:0000313" key="9">
    <source>
        <dbReference type="EMBL" id="KAF0725951.1"/>
    </source>
</evidence>
<keyword evidence="1" id="KW-0479">Metal-binding</keyword>
<evidence type="ECO:0000256" key="7">
    <source>
        <dbReference type="SAM" id="MobiDB-lite"/>
    </source>
</evidence>
<dbReference type="InterPro" id="IPR001965">
    <property type="entry name" value="Znf_PHD"/>
</dbReference>
<keyword evidence="2" id="KW-0677">Repeat</keyword>
<evidence type="ECO:0000256" key="4">
    <source>
        <dbReference type="ARBA" id="ARBA00022833"/>
    </source>
</evidence>
<dbReference type="PANTHER" id="PTHR45622:SF70">
    <property type="entry name" value="SECRETION-REGULATING GUANINE NUCLEOTIDE EXCHANGE FACTOR"/>
    <property type="match status" value="1"/>
</dbReference>
<feature type="repeat" description="RCC1" evidence="6">
    <location>
        <begin position="131"/>
        <end position="189"/>
    </location>
</feature>
<dbReference type="EMBL" id="VJMJ01000230">
    <property type="protein sequence ID" value="KAF0725951.1"/>
    <property type="molecule type" value="Genomic_DNA"/>
</dbReference>
<feature type="domain" description="PHD-type" evidence="8">
    <location>
        <begin position="5"/>
        <end position="68"/>
    </location>
</feature>
<sequence>MSDEDQPCRVCGSSKDEELLVLCDGCDAPYHTFCHHGCVCCQQKPRNNFNKQYPVPEGDWFCKFCTGHIAQRKGNPLSSVYAWGDNKDGQLGLGTDDEIYSKPTRVPDLDNISVRDIAVGESTTLVLVNEGLVYSCGTGCQGQLGHNDVVHEKLTRFRKIDGFEKRPAIEGRLNRVFSGRDFSVVLTQNGHLYTWGNGESGQLGHQENKIKKIPKKVSALREQEIPVVLAAAGSDFMVMTSGVAKEGDYFHRDLPGVLMSVGVNTQGQLGDASLKNQWVPQLLNPQGPASTSKDDCSQEEPSSCLLGRDIVALAAGTAHAVAIVSGTQGAWSWGYGESGQLGHPKPPVDASASKFFRQMFRVLRPRFIQALERVHVTEVACGDAHTLFLTQDHHVYGSGSNASGQLGHEPTEEKEVQELPQDLNVGEANIRQIAAGADHSFAVTLGGDLLAWGRNDMGQLGLGHTDKCSSPTLVADLPKKIASIHTGYKSTFLVEFAQPIATPANEDKKSKAKGNSKGSSAPAKRARKK</sequence>
<dbReference type="PRINTS" id="PR00633">
    <property type="entry name" value="RCCNDNSATION"/>
</dbReference>
<reference evidence="9 10" key="1">
    <citation type="submission" date="2019-07" db="EMBL/GenBank/DDBJ databases">
        <title>Genomics analysis of Aphanomyces spp. identifies a new class of oomycete effector associated with host adaptation.</title>
        <authorList>
            <person name="Gaulin E."/>
        </authorList>
    </citation>
    <scope>NUCLEOTIDE SEQUENCE [LARGE SCALE GENOMIC DNA]</scope>
    <source>
        <strain evidence="9 10">ATCC 201684</strain>
    </source>
</reference>
<feature type="repeat" description="RCC1" evidence="6">
    <location>
        <begin position="78"/>
        <end position="130"/>
    </location>
</feature>
<dbReference type="PROSITE" id="PS01359">
    <property type="entry name" value="ZF_PHD_1"/>
    <property type="match status" value="1"/>
</dbReference>
<dbReference type="InterPro" id="IPR000408">
    <property type="entry name" value="Reg_chr_condens"/>
</dbReference>
<feature type="repeat" description="RCC1" evidence="6">
    <location>
        <begin position="328"/>
        <end position="392"/>
    </location>
</feature>
<feature type="repeat" description="RCC1" evidence="6">
    <location>
        <begin position="447"/>
        <end position="497"/>
    </location>
</feature>